<protein>
    <submittedName>
        <fullName evidence="7">TonB-dependent outer membrane receptor</fullName>
    </submittedName>
</protein>
<feature type="compositionally biased region" description="Polar residues" evidence="5">
    <location>
        <begin position="59"/>
        <end position="75"/>
    </location>
</feature>
<keyword evidence="4" id="KW-0406">Ion transport</keyword>
<dbReference type="InterPro" id="IPR037066">
    <property type="entry name" value="Plug_dom_sf"/>
</dbReference>
<dbReference type="Proteomes" id="UP000018209">
    <property type="component" value="Unassembled WGS sequence"/>
</dbReference>
<keyword evidence="3" id="KW-0408">Iron</keyword>
<evidence type="ECO:0000259" key="6">
    <source>
        <dbReference type="Pfam" id="PF07715"/>
    </source>
</evidence>
<evidence type="ECO:0000256" key="3">
    <source>
        <dbReference type="ARBA" id="ARBA00023004"/>
    </source>
</evidence>
<dbReference type="PANTHER" id="PTHR32552:SF89">
    <property type="entry name" value="CATECHOLATE SIDEROPHORE RECEPTOR FIU"/>
    <property type="match status" value="1"/>
</dbReference>
<name>A0ABQ0J1F2_GLUTH</name>
<dbReference type="PANTHER" id="PTHR32552">
    <property type="entry name" value="FERRICHROME IRON RECEPTOR-RELATED"/>
    <property type="match status" value="1"/>
</dbReference>
<evidence type="ECO:0000256" key="4">
    <source>
        <dbReference type="ARBA" id="ARBA00023065"/>
    </source>
</evidence>
<keyword evidence="7" id="KW-0675">Receptor</keyword>
<keyword evidence="4" id="KW-0813">Transport</keyword>
<sequence length="323" mass="34541">MSAIKFSGKPGRKSRYLFTTSILGIAVASIVPYGANAATKSDQPAKSRHASPHAVSQPKAASSQRHSTIESADTESISVSVSRVRSHGPEVAVTRKVMDRFVEGTNPMQILAMTTPGANFTSTDAFGLDTYGNTFYVRGFTQMQIGATLDGIPLGTQGFANNNGVSITQAMIQDDVAGMTMSQGAGALDSFSAQNLGGAMTYMSSDPKDKAGGKISQTFGSYNAYRTYARVDSGILNPTGTKFYASFARTDTDLWKGAGGQSELQADAKIVQPVGQNGKITGFFGYGNFQQMNYLTLTKNMWRQMGRDTTYLGSGPIDFCREF</sequence>
<comment type="caution">
    <text evidence="7">The sequence shown here is derived from an EMBL/GenBank/DDBJ whole genome shotgun (WGS) entry which is preliminary data.</text>
</comment>
<evidence type="ECO:0000256" key="1">
    <source>
        <dbReference type="ARBA" id="ARBA00022496"/>
    </source>
</evidence>
<dbReference type="Pfam" id="PF07715">
    <property type="entry name" value="Plug"/>
    <property type="match status" value="1"/>
</dbReference>
<organism evidence="7 8">
    <name type="scientific">Gluconobacter thailandicus NBRC 3257</name>
    <dbReference type="NCBI Taxonomy" id="1381097"/>
    <lineage>
        <taxon>Bacteria</taxon>
        <taxon>Pseudomonadati</taxon>
        <taxon>Pseudomonadota</taxon>
        <taxon>Alphaproteobacteria</taxon>
        <taxon>Acetobacterales</taxon>
        <taxon>Acetobacteraceae</taxon>
        <taxon>Gluconobacter</taxon>
    </lineage>
</organism>
<proteinExistence type="predicted"/>
<gene>
    <name evidence="7" type="ORF">NBRC3257_3282</name>
</gene>
<feature type="domain" description="TonB-dependent receptor plug" evidence="6">
    <location>
        <begin position="92"/>
        <end position="198"/>
    </location>
</feature>
<keyword evidence="2" id="KW-0732">Signal</keyword>
<dbReference type="InterPro" id="IPR039426">
    <property type="entry name" value="TonB-dep_rcpt-like"/>
</dbReference>
<dbReference type="EMBL" id="BASM01000066">
    <property type="protein sequence ID" value="GAD28283.1"/>
    <property type="molecule type" value="Genomic_DNA"/>
</dbReference>
<dbReference type="SUPFAM" id="SSF56935">
    <property type="entry name" value="Porins"/>
    <property type="match status" value="1"/>
</dbReference>
<keyword evidence="1" id="KW-0410">Iron transport</keyword>
<feature type="region of interest" description="Disordered" evidence="5">
    <location>
        <begin position="38"/>
        <end position="81"/>
    </location>
</feature>
<dbReference type="Gene3D" id="2.170.130.10">
    <property type="entry name" value="TonB-dependent receptor, plug domain"/>
    <property type="match status" value="1"/>
</dbReference>
<keyword evidence="8" id="KW-1185">Reference proteome</keyword>
<evidence type="ECO:0000313" key="8">
    <source>
        <dbReference type="Proteomes" id="UP000018209"/>
    </source>
</evidence>
<evidence type="ECO:0000313" key="7">
    <source>
        <dbReference type="EMBL" id="GAD28283.1"/>
    </source>
</evidence>
<accession>A0ABQ0J1F2</accession>
<evidence type="ECO:0000256" key="2">
    <source>
        <dbReference type="ARBA" id="ARBA00022729"/>
    </source>
</evidence>
<reference evidence="7 8" key="1">
    <citation type="submission" date="2013-08" db="EMBL/GenBank/DDBJ databases">
        <title>Gluconobacter thailandicus NBRC 3257 whole genome sequence.</title>
        <authorList>
            <person name="Matsutani M."/>
            <person name="Yakushi T."/>
            <person name="Matsushita K."/>
        </authorList>
    </citation>
    <scope>NUCLEOTIDE SEQUENCE [LARGE SCALE GENOMIC DNA]</scope>
    <source>
        <strain evidence="7 8">NBRC 3257</strain>
    </source>
</reference>
<evidence type="ECO:0000256" key="5">
    <source>
        <dbReference type="SAM" id="MobiDB-lite"/>
    </source>
</evidence>
<dbReference type="InterPro" id="IPR012910">
    <property type="entry name" value="Plug_dom"/>
</dbReference>